<comment type="caution">
    <text evidence="2">The sequence shown here is derived from an EMBL/GenBank/DDBJ whole genome shotgun (WGS) entry which is preliminary data.</text>
</comment>
<dbReference type="EMBL" id="JBIUYY010000001">
    <property type="protein sequence ID" value="MFJ2819721.1"/>
    <property type="molecule type" value="Genomic_DNA"/>
</dbReference>
<protein>
    <submittedName>
        <fullName evidence="2">Uncharacterized protein</fullName>
    </submittedName>
</protein>
<evidence type="ECO:0000313" key="3">
    <source>
        <dbReference type="Proteomes" id="UP001617351"/>
    </source>
</evidence>
<sequence>MKTNGETDGATRQAWAAPGGADGAGAAAWLREGPSGYGRLRYAAPPLAVGPGDWPAGPSRWGTDRAAWLPAA</sequence>
<dbReference type="Proteomes" id="UP001617351">
    <property type="component" value="Unassembled WGS sequence"/>
</dbReference>
<evidence type="ECO:0000313" key="2">
    <source>
        <dbReference type="EMBL" id="MFJ2819721.1"/>
    </source>
</evidence>
<accession>A0ABW8E932</accession>
<feature type="compositionally biased region" description="Low complexity" evidence="1">
    <location>
        <begin position="14"/>
        <end position="23"/>
    </location>
</feature>
<reference evidence="2 3" key="1">
    <citation type="submission" date="2024-10" db="EMBL/GenBank/DDBJ databases">
        <title>The Natural Products Discovery Center: Release of the First 8490 Sequenced Strains for Exploring Actinobacteria Biosynthetic Diversity.</title>
        <authorList>
            <person name="Kalkreuter E."/>
            <person name="Kautsar S.A."/>
            <person name="Yang D."/>
            <person name="Bader C.D."/>
            <person name="Teijaro C.N."/>
            <person name="Fluegel L."/>
            <person name="Davis C.M."/>
            <person name="Simpson J.R."/>
            <person name="Lauterbach L."/>
            <person name="Steele A.D."/>
            <person name="Gui C."/>
            <person name="Meng S."/>
            <person name="Li G."/>
            <person name="Viehrig K."/>
            <person name="Ye F."/>
            <person name="Su P."/>
            <person name="Kiefer A.F."/>
            <person name="Nichols A."/>
            <person name="Cepeda A.J."/>
            <person name="Yan W."/>
            <person name="Fan B."/>
            <person name="Jiang Y."/>
            <person name="Adhikari A."/>
            <person name="Zheng C.-J."/>
            <person name="Schuster L."/>
            <person name="Cowan T.M."/>
            <person name="Smanski M.J."/>
            <person name="Chevrette M.G."/>
            <person name="De Carvalho L.P.S."/>
            <person name="Shen B."/>
        </authorList>
    </citation>
    <scope>NUCLEOTIDE SEQUENCE [LARGE SCALE GENOMIC DNA]</scope>
    <source>
        <strain evidence="2 3">NPDC087220</strain>
    </source>
</reference>
<evidence type="ECO:0000256" key="1">
    <source>
        <dbReference type="SAM" id="MobiDB-lite"/>
    </source>
</evidence>
<name>A0ABW8E932_STRT5</name>
<gene>
    <name evidence="2" type="ORF">ACIO7M_01215</name>
</gene>
<organism evidence="2 3">
    <name type="scientific">Streptomyces toxytricini</name>
    <name type="common">Actinomyces toxytricini</name>
    <dbReference type="NCBI Taxonomy" id="67369"/>
    <lineage>
        <taxon>Bacteria</taxon>
        <taxon>Bacillati</taxon>
        <taxon>Actinomycetota</taxon>
        <taxon>Actinomycetes</taxon>
        <taxon>Kitasatosporales</taxon>
        <taxon>Streptomycetaceae</taxon>
        <taxon>Streptomyces</taxon>
    </lineage>
</organism>
<feature type="region of interest" description="Disordered" evidence="1">
    <location>
        <begin position="50"/>
        <end position="72"/>
    </location>
</feature>
<dbReference type="RefSeq" id="WP_402376394.1">
    <property type="nucleotide sequence ID" value="NZ_JBIUYY010000001.1"/>
</dbReference>
<keyword evidence="3" id="KW-1185">Reference proteome</keyword>
<feature type="region of interest" description="Disordered" evidence="1">
    <location>
        <begin position="1"/>
        <end position="23"/>
    </location>
</feature>
<proteinExistence type="predicted"/>